<dbReference type="EMBL" id="FJOG01000022">
    <property type="protein sequence ID" value="CZR62955.1"/>
    <property type="molecule type" value="Genomic_DNA"/>
</dbReference>
<reference evidence="3 4" key="1">
    <citation type="submission" date="2016-03" db="EMBL/GenBank/DDBJ databases">
        <authorList>
            <person name="Ploux O."/>
        </authorList>
    </citation>
    <scope>NUCLEOTIDE SEQUENCE [LARGE SCALE GENOMIC DNA]</scope>
    <source>
        <strain evidence="3 4">UAMH 11012</strain>
    </source>
</reference>
<dbReference type="Proteomes" id="UP000184330">
    <property type="component" value="Unassembled WGS sequence"/>
</dbReference>
<dbReference type="AlphaFoldDB" id="A0A1L7XD48"/>
<evidence type="ECO:0008006" key="5">
    <source>
        <dbReference type="Google" id="ProtNLM"/>
    </source>
</evidence>
<dbReference type="STRING" id="576137.A0A1L7XD48"/>
<organism evidence="3 4">
    <name type="scientific">Phialocephala subalpina</name>
    <dbReference type="NCBI Taxonomy" id="576137"/>
    <lineage>
        <taxon>Eukaryota</taxon>
        <taxon>Fungi</taxon>
        <taxon>Dikarya</taxon>
        <taxon>Ascomycota</taxon>
        <taxon>Pezizomycotina</taxon>
        <taxon>Leotiomycetes</taxon>
        <taxon>Helotiales</taxon>
        <taxon>Mollisiaceae</taxon>
        <taxon>Phialocephala</taxon>
        <taxon>Phialocephala fortinii species complex</taxon>
    </lineage>
</organism>
<evidence type="ECO:0000256" key="2">
    <source>
        <dbReference type="SAM" id="Phobius"/>
    </source>
</evidence>
<keyword evidence="2" id="KW-1133">Transmembrane helix</keyword>
<evidence type="ECO:0000313" key="4">
    <source>
        <dbReference type="Proteomes" id="UP000184330"/>
    </source>
</evidence>
<feature type="transmembrane region" description="Helical" evidence="2">
    <location>
        <begin position="754"/>
        <end position="776"/>
    </location>
</feature>
<dbReference type="OrthoDB" id="2624308at2759"/>
<evidence type="ECO:0000256" key="1">
    <source>
        <dbReference type="SAM" id="MobiDB-lite"/>
    </source>
</evidence>
<keyword evidence="4" id="KW-1185">Reference proteome</keyword>
<keyword evidence="2" id="KW-0812">Transmembrane</keyword>
<protein>
    <recommendedName>
        <fullName evidence="5">3-hydroxyisobutyrate dehydrogenase protein</fullName>
    </recommendedName>
</protein>
<feature type="region of interest" description="Disordered" evidence="1">
    <location>
        <begin position="1"/>
        <end position="33"/>
    </location>
</feature>
<sequence length="948" mass="107108">MSTRNHRPHGGGYVRGQGRNAQVSPLSPPHALDLNELHSTPAQYEMPAGGSYEVAEMPSDYATRPVEMKVMQQHVVEQPIAQYEMPAGGSYEVAEMPSDYATRPVEMKVMQQHVVEQPIPLRTNPFEQHVLPPVSTKAQREIAITIDRPPSYSNFLNTRPKTRVRKPQKGRWNTFSPGSSWRWTKSPHVFKHPSIKSVSKQRYRHRDSMARVMRRPAAERSLDVDSGYLTKLLVQTVDEVYNGPPTQHSWRRTYIRKIGPIMLRAAYWPFKRIPIDSEELTADDKLAIAIRWLPACLALFFVLPWPKPRGPTTEGLKYHPFPYKYWGTCKVARNAKEDTKTSRALHWTVSSEDPAGERILRPRYLMFLNSPGKEGMHGSSCMKDDEWNSVQVDESKKNLPYLFVAYTVAHFDDADLDTLHDIAEVATRRAGLSAYWVGCSCMPEDDNIEEDVYRINDVIRGAHSLIIAVGNKKGDPRSKDTSALLREWGSRMWTFPEALLSPNDKHVEIYTRGHDLNRPFIIAKKDLPGWAWEDADTSRQIMDHFTGSLMLSRIELVNLGIKCLYARQTTTYLQGDMVYALMGLLRRRPMVDRTDSQFQALARLSLANDSDCLLERLLCFAPKSYDEKWLTAKDAWDVNLWDIYPSCQVAGVGETDTVILDGCRSAAIHWDGFQTVAVAQHSSWKRFFARLIVRSSSILIIISAYLLSPNTSTGAPLVKRQTNPFYDPSGTSSSSSSSSSDFSTSFGSAGPSPATVGAAFLLLIGLTTWLASPYLVKIMYGGKFWNQQAWLFGFEGHLDIGTIESLIFGYNMSRLSWSPSSSPLSRHSVNAHNEWEGRDPTDDPEIEEKVKKAKTAKMGEMKVFTIVDTYTMTVTLIEAVRPPVMVLICASEGGMQRAVACSYEWRTGTLYKECVMRMETQVLGRMERIGRVSFGFFRPKDSGLGYQV</sequence>
<name>A0A1L7XD48_9HELO</name>
<accession>A0A1L7XD48</accession>
<gene>
    <name evidence="3" type="ORF">PAC_12852</name>
</gene>
<proteinExistence type="predicted"/>
<evidence type="ECO:0000313" key="3">
    <source>
        <dbReference type="EMBL" id="CZR62955.1"/>
    </source>
</evidence>
<keyword evidence="2" id="KW-0472">Membrane</keyword>